<name>A0A0C3F4Q8_PILCF</name>
<dbReference type="CDD" id="cd03028">
    <property type="entry name" value="GRX_PICOT_like"/>
    <property type="match status" value="1"/>
</dbReference>
<protein>
    <recommendedName>
        <fullName evidence="7">Thioredoxin domain-containing protein</fullName>
    </recommendedName>
</protein>
<feature type="compositionally biased region" description="Polar residues" evidence="6">
    <location>
        <begin position="116"/>
        <end position="130"/>
    </location>
</feature>
<evidence type="ECO:0000256" key="6">
    <source>
        <dbReference type="SAM" id="MobiDB-lite"/>
    </source>
</evidence>
<dbReference type="SUPFAM" id="SSF52833">
    <property type="entry name" value="Thioredoxin-like"/>
    <property type="match status" value="2"/>
</dbReference>
<proteinExistence type="inferred from homology"/>
<dbReference type="STRING" id="765440.A0A0C3F4Q8"/>
<evidence type="ECO:0000259" key="7">
    <source>
        <dbReference type="PROSITE" id="PS51352"/>
    </source>
</evidence>
<dbReference type="OrthoDB" id="415696at2759"/>
<dbReference type="Proteomes" id="UP000054166">
    <property type="component" value="Unassembled WGS sequence"/>
</dbReference>
<evidence type="ECO:0000256" key="3">
    <source>
        <dbReference type="ARBA" id="ARBA00023004"/>
    </source>
</evidence>
<feature type="domain" description="Thioredoxin" evidence="7">
    <location>
        <begin position="1"/>
        <end position="110"/>
    </location>
</feature>
<dbReference type="PROSITE" id="PS51352">
    <property type="entry name" value="THIOREDOXIN_2"/>
    <property type="match status" value="1"/>
</dbReference>
<dbReference type="CDD" id="cd02984">
    <property type="entry name" value="TRX_PICOT"/>
    <property type="match status" value="1"/>
</dbReference>
<evidence type="ECO:0000256" key="5">
    <source>
        <dbReference type="ARBA" id="ARBA00055846"/>
    </source>
</evidence>
<comment type="similarity">
    <text evidence="1">Belongs to the glutaredoxin family. Monothiol subfamily.</text>
</comment>
<keyword evidence="4" id="KW-0411">Iron-sulfur</keyword>
<keyword evidence="9" id="KW-1185">Reference proteome</keyword>
<dbReference type="InParanoid" id="A0A0C3F4Q8"/>
<gene>
    <name evidence="8" type="ORF">PILCRDRAFT_827798</name>
</gene>
<dbReference type="PANTHER" id="PTHR10293:SF73">
    <property type="entry name" value="GLUTAREDOXIN-3"/>
    <property type="match status" value="1"/>
</dbReference>
<reference evidence="9" key="2">
    <citation type="submission" date="2015-01" db="EMBL/GenBank/DDBJ databases">
        <title>Evolutionary Origins and Diversification of the Mycorrhizal Mutualists.</title>
        <authorList>
            <consortium name="DOE Joint Genome Institute"/>
            <consortium name="Mycorrhizal Genomics Consortium"/>
            <person name="Kohler A."/>
            <person name="Kuo A."/>
            <person name="Nagy L.G."/>
            <person name="Floudas D."/>
            <person name="Copeland A."/>
            <person name="Barry K.W."/>
            <person name="Cichocki N."/>
            <person name="Veneault-Fourrey C."/>
            <person name="LaButti K."/>
            <person name="Lindquist E.A."/>
            <person name="Lipzen A."/>
            <person name="Lundell T."/>
            <person name="Morin E."/>
            <person name="Murat C."/>
            <person name="Riley R."/>
            <person name="Ohm R."/>
            <person name="Sun H."/>
            <person name="Tunlid A."/>
            <person name="Henrissat B."/>
            <person name="Grigoriev I.V."/>
            <person name="Hibbett D.S."/>
            <person name="Martin F."/>
        </authorList>
    </citation>
    <scope>NUCLEOTIDE SEQUENCE [LARGE SCALE GENOMIC DNA]</scope>
    <source>
        <strain evidence="9">F 1598</strain>
    </source>
</reference>
<dbReference type="Pfam" id="PF00462">
    <property type="entry name" value="Glutaredoxin"/>
    <property type="match status" value="1"/>
</dbReference>
<feature type="region of interest" description="Disordered" evidence="6">
    <location>
        <begin position="110"/>
        <end position="137"/>
    </location>
</feature>
<comment type="function">
    <text evidence="5">Monothiol glutaredoxin involved in the biogenesis of iron-sulfur clusters. Binds one iron-sulfur cluster per dimer. The iron-sulfur cluster is bound between subunits, and is complexed by a bound glutathione and a cysteine residue from each subunit.</text>
</comment>
<evidence type="ECO:0000313" key="8">
    <source>
        <dbReference type="EMBL" id="KIM74876.1"/>
    </source>
</evidence>
<dbReference type="GO" id="GO:0051537">
    <property type="term" value="F:2 iron, 2 sulfur cluster binding"/>
    <property type="evidence" value="ECO:0007669"/>
    <property type="project" value="TreeGrafter"/>
</dbReference>
<dbReference type="Gene3D" id="3.40.30.10">
    <property type="entry name" value="Glutaredoxin"/>
    <property type="match status" value="2"/>
</dbReference>
<dbReference type="AlphaFoldDB" id="A0A0C3F4Q8"/>
<accession>A0A0C3F4Q8</accession>
<dbReference type="InterPro" id="IPR002109">
    <property type="entry name" value="Glutaredoxin"/>
</dbReference>
<evidence type="ECO:0000256" key="4">
    <source>
        <dbReference type="ARBA" id="ARBA00023014"/>
    </source>
</evidence>
<dbReference type="PANTHER" id="PTHR10293">
    <property type="entry name" value="GLUTAREDOXIN FAMILY MEMBER"/>
    <property type="match status" value="1"/>
</dbReference>
<dbReference type="FunFam" id="3.40.30.10:FF:000092">
    <property type="entry name" value="Monothiol glutaredoxin"/>
    <property type="match status" value="1"/>
</dbReference>
<organism evidence="8 9">
    <name type="scientific">Piloderma croceum (strain F 1598)</name>
    <dbReference type="NCBI Taxonomy" id="765440"/>
    <lineage>
        <taxon>Eukaryota</taxon>
        <taxon>Fungi</taxon>
        <taxon>Dikarya</taxon>
        <taxon>Basidiomycota</taxon>
        <taxon>Agaricomycotina</taxon>
        <taxon>Agaricomycetes</taxon>
        <taxon>Agaricomycetidae</taxon>
        <taxon>Atheliales</taxon>
        <taxon>Atheliaceae</taxon>
        <taxon>Piloderma</taxon>
    </lineage>
</organism>
<evidence type="ECO:0000256" key="2">
    <source>
        <dbReference type="ARBA" id="ARBA00022723"/>
    </source>
</evidence>
<dbReference type="GO" id="GO:0046872">
    <property type="term" value="F:metal ion binding"/>
    <property type="evidence" value="ECO:0007669"/>
    <property type="project" value="UniProtKB-KW"/>
</dbReference>
<dbReference type="GO" id="GO:0006879">
    <property type="term" value="P:intracellular iron ion homeostasis"/>
    <property type="evidence" value="ECO:0007669"/>
    <property type="project" value="TreeGrafter"/>
</dbReference>
<dbReference type="Pfam" id="PF00085">
    <property type="entry name" value="Thioredoxin"/>
    <property type="match status" value="1"/>
</dbReference>
<dbReference type="GO" id="GO:0005829">
    <property type="term" value="C:cytosol"/>
    <property type="evidence" value="ECO:0007669"/>
    <property type="project" value="TreeGrafter"/>
</dbReference>
<dbReference type="PROSITE" id="PS51354">
    <property type="entry name" value="GLUTAREDOXIN_2"/>
    <property type="match status" value="1"/>
</dbReference>
<dbReference type="GO" id="GO:0015036">
    <property type="term" value="F:disulfide oxidoreductase activity"/>
    <property type="evidence" value="ECO:0007669"/>
    <property type="project" value="UniProtKB-ARBA"/>
</dbReference>
<dbReference type="GO" id="GO:0005634">
    <property type="term" value="C:nucleus"/>
    <property type="evidence" value="ECO:0007669"/>
    <property type="project" value="TreeGrafter"/>
</dbReference>
<dbReference type="InterPro" id="IPR036249">
    <property type="entry name" value="Thioredoxin-like_sf"/>
</dbReference>
<dbReference type="EMBL" id="KN833054">
    <property type="protein sequence ID" value="KIM74876.1"/>
    <property type="molecule type" value="Genomic_DNA"/>
</dbReference>
<dbReference type="FunCoup" id="A0A0C3F4Q8">
    <property type="interactions" value="445"/>
</dbReference>
<reference evidence="8 9" key="1">
    <citation type="submission" date="2014-04" db="EMBL/GenBank/DDBJ databases">
        <authorList>
            <consortium name="DOE Joint Genome Institute"/>
            <person name="Kuo A."/>
            <person name="Tarkka M."/>
            <person name="Buscot F."/>
            <person name="Kohler A."/>
            <person name="Nagy L.G."/>
            <person name="Floudas D."/>
            <person name="Copeland A."/>
            <person name="Barry K.W."/>
            <person name="Cichocki N."/>
            <person name="Veneault-Fourrey C."/>
            <person name="LaButti K."/>
            <person name="Lindquist E.A."/>
            <person name="Lipzen A."/>
            <person name="Lundell T."/>
            <person name="Morin E."/>
            <person name="Murat C."/>
            <person name="Sun H."/>
            <person name="Tunlid A."/>
            <person name="Henrissat B."/>
            <person name="Grigoriev I.V."/>
            <person name="Hibbett D.S."/>
            <person name="Martin F."/>
            <person name="Nordberg H.P."/>
            <person name="Cantor M.N."/>
            <person name="Hua S.X."/>
        </authorList>
    </citation>
    <scope>NUCLEOTIDE SEQUENCE [LARGE SCALE GENOMIC DNA]</scope>
    <source>
        <strain evidence="8 9">F 1598</strain>
    </source>
</reference>
<keyword evidence="3" id="KW-0408">Iron</keyword>
<sequence length="241" mass="26735">MSNSNFHEITSPEQFQSLLSQDLSRVSLINFWAPWAGPCKKMNEIVLELAKKYPQLLVLQVEAETQEDIAGSFEVDSVPAFIILRGHTLLSRIPGADAAALTQAIETHARIPPTPLSKTSQSPAPASNYSIADDKQETPAQLEQRMRDLMNQQKIVLFMKGDRVTPRCGFSRKIVALLESQNVTDFATFDILKDEKVRQGLKTLNNWPTFPQLIIDGEFVGGLDVVKDMVDNGELAGLIAQ</sequence>
<keyword evidence="2" id="KW-0479">Metal-binding</keyword>
<dbReference type="InterPro" id="IPR033658">
    <property type="entry name" value="GRX_PICOT-like"/>
</dbReference>
<dbReference type="InterPro" id="IPR013766">
    <property type="entry name" value="Thioredoxin_domain"/>
</dbReference>
<dbReference type="HOGENOM" id="CLU_026126_12_0_1"/>
<evidence type="ECO:0000256" key="1">
    <source>
        <dbReference type="ARBA" id="ARBA00009630"/>
    </source>
</evidence>
<dbReference type="FunFam" id="3.40.30.10:FF:000012">
    <property type="entry name" value="Monothiol glutaredoxin"/>
    <property type="match status" value="1"/>
</dbReference>
<dbReference type="InterPro" id="IPR004480">
    <property type="entry name" value="Monothiol_GRX-rel"/>
</dbReference>
<evidence type="ECO:0000313" key="9">
    <source>
        <dbReference type="Proteomes" id="UP000054166"/>
    </source>
</evidence>